<evidence type="ECO:0000313" key="2">
    <source>
        <dbReference type="Proteomes" id="UP000178682"/>
    </source>
</evidence>
<comment type="caution">
    <text evidence="1">The sequence shown here is derived from an EMBL/GenBank/DDBJ whole genome shotgun (WGS) entry which is preliminary data.</text>
</comment>
<proteinExistence type="predicted"/>
<evidence type="ECO:0000313" key="1">
    <source>
        <dbReference type="EMBL" id="OGF18981.1"/>
    </source>
</evidence>
<dbReference type="AlphaFoldDB" id="A0A1F5RY49"/>
<reference evidence="1 2" key="1">
    <citation type="journal article" date="2016" name="Nat. Commun.">
        <title>Thousands of microbial genomes shed light on interconnected biogeochemical processes in an aquifer system.</title>
        <authorList>
            <person name="Anantharaman K."/>
            <person name="Brown C.T."/>
            <person name="Hug L.A."/>
            <person name="Sharon I."/>
            <person name="Castelle C.J."/>
            <person name="Probst A.J."/>
            <person name="Thomas B.C."/>
            <person name="Singh A."/>
            <person name="Wilkins M.J."/>
            <person name="Karaoz U."/>
            <person name="Brodie E.L."/>
            <person name="Williams K.H."/>
            <person name="Hubbard S.S."/>
            <person name="Banfield J.F."/>
        </authorList>
    </citation>
    <scope>NUCLEOTIDE SEQUENCE [LARGE SCALE GENOMIC DNA]</scope>
</reference>
<name>A0A1F5RY49_9BACT</name>
<protein>
    <submittedName>
        <fullName evidence="1">Uncharacterized protein</fullName>
    </submittedName>
</protein>
<gene>
    <name evidence="1" type="ORF">A3G56_00615</name>
</gene>
<dbReference type="Proteomes" id="UP000178682">
    <property type="component" value="Unassembled WGS sequence"/>
</dbReference>
<sequence>MTITIWWRAMKTSILWFILLSLLAFTLAAVAFSYVFDRYLSEGKVLGVQVQNSGGLSLFSSQARLVKSAQNPTVYAIVGGFKHPIRNEEVFYSYDYNFRNVRVVSAAELQRYPLARLAKERGTGRVYFLNYGNNLKKYHLTPQAFSSYPGNRWAEVVEVSGKDLSFWEDAALLKEASSAKIYYLRGNQKAWVPSENEFLNAGFSWGKILTVSQADLDTYQTVNFNIDLVRSSQETVAAATPSATKQVIVTLDASSPAASILPFATAGNLAAVFRFQALSGNVNINSLKLTKSGLLNISKITAARVEDENGAVFASNANISGNLINVNFRSPVVIPRALPKVLRVKISFAPGQETNHTVSLGIQAESDIQADATVSGIFPLFAATHKLIAADNLIGQVRISSQTINNTLRDVNLGSRNEAVARFTLEETSGNERAAVSSLTFTNYGTANDNDVENISLYRDRALIGAVRSLQNGKATFNLIDNNITVAKNSPVEVSLKIDILQGEGSTLKFVIDSADDIQVRGLTQGFNLVVASADNFPIGQGASDNYNKVAFRRAGVGFFASSLTDSEREIFRGQDNTIFAQFELRNAGQDIYLQRLKLQVEKFNGAPDIANDISLMEKISREVIVTVDKERTRGGVTADVNLGNHKIAANAAPIIWVVIKVPEDAQSNNSYRINIPELSYKIGLDNTTYTQAVAAMGQLMQVYAPRLTLTAGALVNSGAAIAGADAVELGGFSLAASVDEQIKITNIVMSLATSSDDVTYASGFAELALYSGNRVSGVISQPNSRTYTFSNLNITIRAGATLGLTIKADTENITAGKRVQFKLESMQAEGYSSHAPVSVAGEGTISDAVEINAASGG</sequence>
<organism evidence="1 2">
    <name type="scientific">Candidatus Falkowbacteria bacterium RIFCSPLOWO2_12_FULL_45_10</name>
    <dbReference type="NCBI Taxonomy" id="1797990"/>
    <lineage>
        <taxon>Bacteria</taxon>
        <taxon>Candidatus Falkowiibacteriota</taxon>
    </lineage>
</organism>
<dbReference type="EMBL" id="MFFX01000034">
    <property type="protein sequence ID" value="OGF18981.1"/>
    <property type="molecule type" value="Genomic_DNA"/>
</dbReference>
<accession>A0A1F5RY49</accession>